<evidence type="ECO:0000256" key="2">
    <source>
        <dbReference type="ARBA" id="ARBA00008420"/>
    </source>
</evidence>
<protein>
    <recommendedName>
        <fullName evidence="3 10">Gluconokinase</fullName>
        <ecNumber evidence="3 10">2.7.1.12</ecNumber>
    </recommendedName>
</protein>
<evidence type="ECO:0000256" key="10">
    <source>
        <dbReference type="RuleBase" id="RU363066"/>
    </source>
</evidence>
<dbReference type="InterPro" id="IPR006001">
    <property type="entry name" value="Therm_gnt_kin"/>
</dbReference>
<keyword evidence="8" id="KW-0311">Gluconate utilization</keyword>
<dbReference type="CDD" id="cd02021">
    <property type="entry name" value="GntK"/>
    <property type="match status" value="1"/>
</dbReference>
<dbReference type="InterPro" id="IPR027417">
    <property type="entry name" value="P-loop_NTPase"/>
</dbReference>
<dbReference type="PANTHER" id="PTHR43442:SF3">
    <property type="entry name" value="GLUCONOKINASE-RELATED"/>
    <property type="match status" value="1"/>
</dbReference>
<keyword evidence="12" id="KW-1185">Reference proteome</keyword>
<keyword evidence="7 10" id="KW-0067">ATP-binding</keyword>
<gene>
    <name evidence="11" type="primary">gntK</name>
    <name evidence="11" type="ORF">NCTC11862_00471</name>
</gene>
<dbReference type="Pfam" id="PF01202">
    <property type="entry name" value="SKI"/>
    <property type="match status" value="1"/>
</dbReference>
<dbReference type="GO" id="GO:0019521">
    <property type="term" value="P:D-gluconate metabolic process"/>
    <property type="evidence" value="ECO:0007669"/>
    <property type="project" value="UniProtKB-KW"/>
</dbReference>
<evidence type="ECO:0000256" key="8">
    <source>
        <dbReference type="ARBA" id="ARBA00023064"/>
    </source>
</evidence>
<dbReference type="Gene3D" id="3.40.50.300">
    <property type="entry name" value="P-loop containing nucleotide triphosphate hydrolases"/>
    <property type="match status" value="1"/>
</dbReference>
<evidence type="ECO:0000256" key="4">
    <source>
        <dbReference type="ARBA" id="ARBA00022679"/>
    </source>
</evidence>
<dbReference type="EC" id="2.7.1.12" evidence="3 10"/>
<dbReference type="RefSeq" id="WP_018582209.1">
    <property type="nucleotide sequence ID" value="NZ_LDYD01000007.1"/>
</dbReference>
<comment type="catalytic activity">
    <reaction evidence="9 10">
        <text>D-gluconate + ATP = 6-phospho-D-gluconate + ADP + H(+)</text>
        <dbReference type="Rhea" id="RHEA:19433"/>
        <dbReference type="ChEBI" id="CHEBI:15378"/>
        <dbReference type="ChEBI" id="CHEBI:18391"/>
        <dbReference type="ChEBI" id="CHEBI:30616"/>
        <dbReference type="ChEBI" id="CHEBI:58759"/>
        <dbReference type="ChEBI" id="CHEBI:456216"/>
        <dbReference type="EC" id="2.7.1.12"/>
    </reaction>
</comment>
<name>A0A376CJN7_9CORY</name>
<comment type="pathway">
    <text evidence="1">Carbohydrate acid metabolism.</text>
</comment>
<dbReference type="GO" id="GO:0005524">
    <property type="term" value="F:ATP binding"/>
    <property type="evidence" value="ECO:0007669"/>
    <property type="project" value="UniProtKB-KW"/>
</dbReference>
<evidence type="ECO:0000256" key="7">
    <source>
        <dbReference type="ARBA" id="ARBA00022840"/>
    </source>
</evidence>
<evidence type="ECO:0000256" key="1">
    <source>
        <dbReference type="ARBA" id="ARBA00004761"/>
    </source>
</evidence>
<reference evidence="11 12" key="1">
    <citation type="submission" date="2018-06" db="EMBL/GenBank/DDBJ databases">
        <authorList>
            <consortium name="Pathogen Informatics"/>
            <person name="Doyle S."/>
        </authorList>
    </citation>
    <scope>NUCLEOTIDE SEQUENCE [LARGE SCALE GENOMIC DNA]</scope>
    <source>
        <strain evidence="11 12">NCTC11862</strain>
    </source>
</reference>
<dbReference type="AlphaFoldDB" id="A0A376CJN7"/>
<evidence type="ECO:0000256" key="3">
    <source>
        <dbReference type="ARBA" id="ARBA00012054"/>
    </source>
</evidence>
<accession>A0A376CJN7</accession>
<dbReference type="InterPro" id="IPR031322">
    <property type="entry name" value="Shikimate/glucono_kinase"/>
</dbReference>
<comment type="similarity">
    <text evidence="2 10">Belongs to the gluconokinase GntK/GntV family.</text>
</comment>
<dbReference type="GO" id="GO:0046316">
    <property type="term" value="F:gluconokinase activity"/>
    <property type="evidence" value="ECO:0007669"/>
    <property type="project" value="UniProtKB-EC"/>
</dbReference>
<keyword evidence="5 10" id="KW-0547">Nucleotide-binding</keyword>
<dbReference type="EMBL" id="UFXQ01000001">
    <property type="protein sequence ID" value="STC68706.1"/>
    <property type="molecule type" value="Genomic_DNA"/>
</dbReference>
<evidence type="ECO:0000256" key="5">
    <source>
        <dbReference type="ARBA" id="ARBA00022741"/>
    </source>
</evidence>
<evidence type="ECO:0000256" key="9">
    <source>
        <dbReference type="ARBA" id="ARBA00048090"/>
    </source>
</evidence>
<dbReference type="PANTHER" id="PTHR43442">
    <property type="entry name" value="GLUCONOKINASE-RELATED"/>
    <property type="match status" value="1"/>
</dbReference>
<evidence type="ECO:0000313" key="11">
    <source>
        <dbReference type="EMBL" id="STC68706.1"/>
    </source>
</evidence>
<evidence type="ECO:0000256" key="6">
    <source>
        <dbReference type="ARBA" id="ARBA00022777"/>
    </source>
</evidence>
<evidence type="ECO:0000313" key="12">
    <source>
        <dbReference type="Proteomes" id="UP000254467"/>
    </source>
</evidence>
<proteinExistence type="inferred from homology"/>
<keyword evidence="6 10" id="KW-0418">Kinase</keyword>
<dbReference type="STRING" id="35756.GCA_001044155_01789"/>
<dbReference type="SUPFAM" id="SSF52540">
    <property type="entry name" value="P-loop containing nucleoside triphosphate hydrolases"/>
    <property type="match status" value="1"/>
</dbReference>
<sequence>MGKHIVVMGVSGSGKSTIGEMLGEAMGLPYKDGDDLHPQLNIDKMAEGIPLTDDDRWPWLQQIGEWLVAHPDGGLIGCSSLKRSYRDTIREFAPDAIFVHVHGDRDVLYSRMSERPGHFMPASMLDSQLATLEPLADDEPGKVFDIEHSPAEIVAQATVWLDDEIKDDTED</sequence>
<dbReference type="FunFam" id="3.40.50.300:FF:000522">
    <property type="entry name" value="Gluconokinase"/>
    <property type="match status" value="1"/>
</dbReference>
<dbReference type="GO" id="GO:0005737">
    <property type="term" value="C:cytoplasm"/>
    <property type="evidence" value="ECO:0007669"/>
    <property type="project" value="TreeGrafter"/>
</dbReference>
<dbReference type="Proteomes" id="UP000254467">
    <property type="component" value="Unassembled WGS sequence"/>
</dbReference>
<keyword evidence="4 10" id="KW-0808">Transferase</keyword>
<organism evidence="11 12">
    <name type="scientific">Corynebacterium pilosum</name>
    <dbReference type="NCBI Taxonomy" id="35756"/>
    <lineage>
        <taxon>Bacteria</taxon>
        <taxon>Bacillati</taxon>
        <taxon>Actinomycetota</taxon>
        <taxon>Actinomycetes</taxon>
        <taxon>Mycobacteriales</taxon>
        <taxon>Corynebacteriaceae</taxon>
        <taxon>Corynebacterium</taxon>
    </lineage>
</organism>
<dbReference type="NCBIfam" id="TIGR01313">
    <property type="entry name" value="therm_gnt_kin"/>
    <property type="match status" value="1"/>
</dbReference>